<sequence length="68" mass="7543">SLRYTSTLSVALVVVFLIITVGITVFKLINGTTLSDASVISRCQQSNSFLNLFTIVRVLVTAYIFHYN</sequence>
<feature type="transmembrane region" description="Helical" evidence="1">
    <location>
        <begin position="6"/>
        <end position="29"/>
    </location>
</feature>
<dbReference type="EMBL" id="CACSLK010001140">
    <property type="protein sequence ID" value="CAA0807440.1"/>
    <property type="molecule type" value="Genomic_DNA"/>
</dbReference>
<comment type="caution">
    <text evidence="2">The sequence shown here is derived from an EMBL/GenBank/DDBJ whole genome shotgun (WGS) entry which is preliminary data.</text>
</comment>
<accession>A0A9N7MD52</accession>
<keyword evidence="1" id="KW-1133">Transmembrane helix</keyword>
<evidence type="ECO:0000313" key="3">
    <source>
        <dbReference type="Proteomes" id="UP001153555"/>
    </source>
</evidence>
<feature type="non-terminal residue" evidence="2">
    <location>
        <position position="68"/>
    </location>
</feature>
<keyword evidence="1 2" id="KW-0812">Transmembrane</keyword>
<feature type="transmembrane region" description="Helical" evidence="1">
    <location>
        <begin position="49"/>
        <end position="67"/>
    </location>
</feature>
<keyword evidence="1" id="KW-0472">Membrane</keyword>
<protein>
    <submittedName>
        <fullName evidence="2">Transmembrane amino acid transporter family protein</fullName>
    </submittedName>
</protein>
<reference evidence="2" key="1">
    <citation type="submission" date="2019-12" db="EMBL/GenBank/DDBJ databases">
        <authorList>
            <person name="Scholes J."/>
        </authorList>
    </citation>
    <scope>NUCLEOTIDE SEQUENCE</scope>
</reference>
<proteinExistence type="predicted"/>
<evidence type="ECO:0000256" key="1">
    <source>
        <dbReference type="SAM" id="Phobius"/>
    </source>
</evidence>
<keyword evidence="3" id="KW-1185">Reference proteome</keyword>
<name>A0A9N7MD52_STRHE</name>
<dbReference type="AlphaFoldDB" id="A0A9N7MD52"/>
<dbReference type="Proteomes" id="UP001153555">
    <property type="component" value="Unassembled WGS sequence"/>
</dbReference>
<dbReference type="OrthoDB" id="927673at2759"/>
<evidence type="ECO:0000313" key="2">
    <source>
        <dbReference type="EMBL" id="CAA0807440.1"/>
    </source>
</evidence>
<feature type="non-terminal residue" evidence="2">
    <location>
        <position position="1"/>
    </location>
</feature>
<gene>
    <name evidence="2" type="ORF">SHERM_10168</name>
</gene>
<organism evidence="2 3">
    <name type="scientific">Striga hermonthica</name>
    <name type="common">Purple witchweed</name>
    <name type="synonym">Buchnera hermonthica</name>
    <dbReference type="NCBI Taxonomy" id="68872"/>
    <lineage>
        <taxon>Eukaryota</taxon>
        <taxon>Viridiplantae</taxon>
        <taxon>Streptophyta</taxon>
        <taxon>Embryophyta</taxon>
        <taxon>Tracheophyta</taxon>
        <taxon>Spermatophyta</taxon>
        <taxon>Magnoliopsida</taxon>
        <taxon>eudicotyledons</taxon>
        <taxon>Gunneridae</taxon>
        <taxon>Pentapetalae</taxon>
        <taxon>asterids</taxon>
        <taxon>lamiids</taxon>
        <taxon>Lamiales</taxon>
        <taxon>Orobanchaceae</taxon>
        <taxon>Buchnereae</taxon>
        <taxon>Striga</taxon>
    </lineage>
</organism>